<dbReference type="GO" id="GO:0005506">
    <property type="term" value="F:iron ion binding"/>
    <property type="evidence" value="ECO:0007669"/>
    <property type="project" value="InterPro"/>
</dbReference>
<dbReference type="InterPro" id="IPR017972">
    <property type="entry name" value="Cyt_P450_CS"/>
</dbReference>
<dbReference type="Pfam" id="PF00067">
    <property type="entry name" value="p450"/>
    <property type="match status" value="1"/>
</dbReference>
<keyword evidence="8 9" id="KW-0503">Monooxygenase</keyword>
<evidence type="ECO:0000256" key="7">
    <source>
        <dbReference type="ARBA" id="ARBA00023004"/>
    </source>
</evidence>
<dbReference type="InterPro" id="IPR001128">
    <property type="entry name" value="Cyt_P450"/>
</dbReference>
<dbReference type="RefSeq" id="WP_093262981.1">
    <property type="nucleotide sequence ID" value="NZ_FNOK01000005.1"/>
</dbReference>
<keyword evidence="4 9" id="KW-0349">Heme</keyword>
<dbReference type="Gene3D" id="1.10.630.10">
    <property type="entry name" value="Cytochrome P450"/>
    <property type="match status" value="1"/>
</dbReference>
<proteinExistence type="inferred from homology"/>
<protein>
    <recommendedName>
        <fullName evidence="12">Cytochrome P450</fullName>
    </recommendedName>
</protein>
<evidence type="ECO:0000313" key="11">
    <source>
        <dbReference type="Proteomes" id="UP000199529"/>
    </source>
</evidence>
<keyword evidence="3" id="KW-0963">Cytoplasm</keyword>
<evidence type="ECO:0000256" key="1">
    <source>
        <dbReference type="ARBA" id="ARBA00004496"/>
    </source>
</evidence>
<evidence type="ECO:0008006" key="12">
    <source>
        <dbReference type="Google" id="ProtNLM"/>
    </source>
</evidence>
<dbReference type="PRINTS" id="PR00359">
    <property type="entry name" value="BP450"/>
</dbReference>
<reference evidence="11" key="1">
    <citation type="submission" date="2016-10" db="EMBL/GenBank/DDBJ databases">
        <authorList>
            <person name="Varghese N."/>
            <person name="Submissions S."/>
        </authorList>
    </citation>
    <scope>NUCLEOTIDE SEQUENCE [LARGE SCALE GENOMIC DNA]</scope>
    <source>
        <strain evidence="11">CGMCC 4.3530</strain>
    </source>
</reference>
<evidence type="ECO:0000256" key="8">
    <source>
        <dbReference type="ARBA" id="ARBA00023033"/>
    </source>
</evidence>
<dbReference type="GO" id="GO:0036199">
    <property type="term" value="F:cholest-4-en-3-one 26-monooxygenase activity"/>
    <property type="evidence" value="ECO:0007669"/>
    <property type="project" value="TreeGrafter"/>
</dbReference>
<keyword evidence="6 9" id="KW-0560">Oxidoreductase</keyword>
<comment type="subcellular location">
    <subcellularLocation>
        <location evidence="1">Cytoplasm</location>
    </subcellularLocation>
</comment>
<dbReference type="GO" id="GO:0005737">
    <property type="term" value="C:cytoplasm"/>
    <property type="evidence" value="ECO:0007669"/>
    <property type="project" value="UniProtKB-SubCell"/>
</dbReference>
<gene>
    <name evidence="10" type="ORF">SAMN05216215_1005293</name>
</gene>
<dbReference type="InterPro" id="IPR036396">
    <property type="entry name" value="Cyt_P450_sf"/>
</dbReference>
<dbReference type="PROSITE" id="PS00086">
    <property type="entry name" value="CYTOCHROME_P450"/>
    <property type="match status" value="1"/>
</dbReference>
<evidence type="ECO:0000256" key="2">
    <source>
        <dbReference type="ARBA" id="ARBA00010617"/>
    </source>
</evidence>
<dbReference type="OrthoDB" id="4156795at2"/>
<sequence length="432" mass="47747">MSAQQARSDDGRLSEWGLRARLLAQGALTWLFAVRGDPMARLLHAPWRDDPYPLYRQLREQGPLVRSKLGVLVATTHQLCDEVLRDRRFGVRTSDGSYGDPTAAAVDLQLSLLELDPPDHSRLRKLAAPAFRPRRLETYRERIEQIAHDLLDRAAERREFDVVRDFAGPLPIRVICELLGLPPLDAQRLAHHGTVLAGALDGVRSARQLRQMRESFGELDAMFTGLIEQRRAEPGEDIVSDLVAALDQDKLTGAELVQLCDLLLVAGFETTVNLIGNGTLALLQHPEQWDLLRADPGMASAVVEETLRWDPPVQVTMRIAHEPVELAGRRLRADTPVLAVLASAGRDPAVHDVPDRFDITRPDRADHLAFSSGIHYCLGAPLARLEAEIAFRCLATRLPGLRRAGAVVRRPTSIIHGLSALPATTDRTLSPA</sequence>
<dbReference type="STRING" id="418495.SAMN05216215_1005293"/>
<evidence type="ECO:0000313" key="10">
    <source>
        <dbReference type="EMBL" id="SDW84546.1"/>
    </source>
</evidence>
<dbReference type="AlphaFoldDB" id="A0A1H2WVK7"/>
<dbReference type="InterPro" id="IPR002397">
    <property type="entry name" value="Cyt_P450_B"/>
</dbReference>
<dbReference type="SUPFAM" id="SSF48264">
    <property type="entry name" value="Cytochrome P450"/>
    <property type="match status" value="1"/>
</dbReference>
<evidence type="ECO:0000256" key="6">
    <source>
        <dbReference type="ARBA" id="ARBA00023002"/>
    </source>
</evidence>
<evidence type="ECO:0000256" key="5">
    <source>
        <dbReference type="ARBA" id="ARBA00022723"/>
    </source>
</evidence>
<dbReference type="Proteomes" id="UP000199529">
    <property type="component" value="Unassembled WGS sequence"/>
</dbReference>
<name>A0A1H2WVK7_9PSEU</name>
<keyword evidence="7 9" id="KW-0408">Iron</keyword>
<keyword evidence="5 9" id="KW-0479">Metal-binding</keyword>
<dbReference type="PANTHER" id="PTHR46696">
    <property type="entry name" value="P450, PUTATIVE (EUROFUNG)-RELATED"/>
    <property type="match status" value="1"/>
</dbReference>
<dbReference type="EMBL" id="FNOK01000005">
    <property type="protein sequence ID" value="SDW84546.1"/>
    <property type="molecule type" value="Genomic_DNA"/>
</dbReference>
<keyword evidence="11" id="KW-1185">Reference proteome</keyword>
<evidence type="ECO:0000256" key="3">
    <source>
        <dbReference type="ARBA" id="ARBA00022490"/>
    </source>
</evidence>
<dbReference type="PANTHER" id="PTHR46696:SF4">
    <property type="entry name" value="BIOTIN BIOSYNTHESIS CYTOCHROME P450"/>
    <property type="match status" value="1"/>
</dbReference>
<evidence type="ECO:0000256" key="9">
    <source>
        <dbReference type="RuleBase" id="RU000461"/>
    </source>
</evidence>
<evidence type="ECO:0000256" key="4">
    <source>
        <dbReference type="ARBA" id="ARBA00022617"/>
    </source>
</evidence>
<organism evidence="10 11">
    <name type="scientific">Saccharopolyspora shandongensis</name>
    <dbReference type="NCBI Taxonomy" id="418495"/>
    <lineage>
        <taxon>Bacteria</taxon>
        <taxon>Bacillati</taxon>
        <taxon>Actinomycetota</taxon>
        <taxon>Actinomycetes</taxon>
        <taxon>Pseudonocardiales</taxon>
        <taxon>Pseudonocardiaceae</taxon>
        <taxon>Saccharopolyspora</taxon>
    </lineage>
</organism>
<accession>A0A1H2WVK7</accession>
<dbReference type="CDD" id="cd20625">
    <property type="entry name" value="CYP164-like"/>
    <property type="match status" value="1"/>
</dbReference>
<dbReference type="GO" id="GO:0008395">
    <property type="term" value="F:steroid hydroxylase activity"/>
    <property type="evidence" value="ECO:0007669"/>
    <property type="project" value="TreeGrafter"/>
</dbReference>
<dbReference type="PRINTS" id="PR00385">
    <property type="entry name" value="P450"/>
</dbReference>
<comment type="similarity">
    <text evidence="2 9">Belongs to the cytochrome P450 family.</text>
</comment>
<dbReference type="GO" id="GO:0020037">
    <property type="term" value="F:heme binding"/>
    <property type="evidence" value="ECO:0007669"/>
    <property type="project" value="InterPro"/>
</dbReference>
<dbReference type="GO" id="GO:0006707">
    <property type="term" value="P:cholesterol catabolic process"/>
    <property type="evidence" value="ECO:0007669"/>
    <property type="project" value="TreeGrafter"/>
</dbReference>
<dbReference type="FunFam" id="1.10.630.10:FF:000018">
    <property type="entry name" value="Cytochrome P450 monooxygenase"/>
    <property type="match status" value="1"/>
</dbReference>